<dbReference type="AlphaFoldDB" id="A0A381W715"/>
<reference evidence="1" key="1">
    <citation type="submission" date="2018-05" db="EMBL/GenBank/DDBJ databases">
        <authorList>
            <person name="Lanie J.A."/>
            <person name="Ng W.-L."/>
            <person name="Kazmierczak K.M."/>
            <person name="Andrzejewski T.M."/>
            <person name="Davidsen T.M."/>
            <person name="Wayne K.J."/>
            <person name="Tettelin H."/>
            <person name="Glass J.I."/>
            <person name="Rusch D."/>
            <person name="Podicherti R."/>
            <person name="Tsui H.-C.T."/>
            <person name="Winkler M.E."/>
        </authorList>
    </citation>
    <scope>NUCLEOTIDE SEQUENCE</scope>
</reference>
<gene>
    <name evidence="1" type="ORF">METZ01_LOCUS101158</name>
</gene>
<dbReference type="PANTHER" id="PTHR43649">
    <property type="entry name" value="ARABINOSE-BINDING PROTEIN-RELATED"/>
    <property type="match status" value="1"/>
</dbReference>
<dbReference type="SUPFAM" id="SSF53850">
    <property type="entry name" value="Periplasmic binding protein-like II"/>
    <property type="match status" value="1"/>
</dbReference>
<protein>
    <recommendedName>
        <fullName evidence="2">Sugar ABC transporter substrate-binding protein</fullName>
    </recommendedName>
</protein>
<dbReference type="PANTHER" id="PTHR43649:SF12">
    <property type="entry name" value="DIACETYLCHITOBIOSE BINDING PROTEIN DASA"/>
    <property type="match status" value="1"/>
</dbReference>
<evidence type="ECO:0000313" key="1">
    <source>
        <dbReference type="EMBL" id="SVA48304.1"/>
    </source>
</evidence>
<name>A0A381W715_9ZZZZ</name>
<dbReference type="InterPro" id="IPR006059">
    <property type="entry name" value="SBP"/>
</dbReference>
<evidence type="ECO:0008006" key="2">
    <source>
        <dbReference type="Google" id="ProtNLM"/>
    </source>
</evidence>
<proteinExistence type="predicted"/>
<dbReference type="Pfam" id="PF01547">
    <property type="entry name" value="SBP_bac_1"/>
    <property type="match status" value="1"/>
</dbReference>
<dbReference type="EMBL" id="UINC01010899">
    <property type="protein sequence ID" value="SVA48304.1"/>
    <property type="molecule type" value="Genomic_DNA"/>
</dbReference>
<accession>A0A381W715</accession>
<sequence length="436" mass="47591">MIKKLLCIFFGTFLTCSFAKADAVDDWLAGLKSKFSGTELVFAMTSHPGTDGIQALSTEFTEKTGIKITFDIMGEGQLIDKTLLECQSEDLKWDVIMIAAETSPQMLHDNCTIPLDDYLTDQTLAPSEPFGIDDYVPAYLSLFKMDGKIVALPFAGETVFLTYRKDLFDAQGLSVPKTWDEFLSHAKKLKTDDVAGVVMRIGRGWEFTYMWSIFIYPFGGDMVDLDSNKALINNAGNAASLEYLQKLLPYGPVGFESYHWDTAMSAIMEGKAAMSVEASALAGEYENPDKSRTAGKLAYAPLPSGPAGAYSGVWGWGLGVKKTSKNAEAAIAAIAYFTSKAKHQEYVNAGGPVSRTHVMADPANQAKHPYYQATLDTLEQAAALYAIGKSAVPKTEKWFQISDVMGVFGSEAFVGERSIDNALSEMNAQVQKILDE</sequence>
<organism evidence="1">
    <name type="scientific">marine metagenome</name>
    <dbReference type="NCBI Taxonomy" id="408172"/>
    <lineage>
        <taxon>unclassified sequences</taxon>
        <taxon>metagenomes</taxon>
        <taxon>ecological metagenomes</taxon>
    </lineage>
</organism>
<dbReference type="InterPro" id="IPR050490">
    <property type="entry name" value="Bact_solute-bd_prot1"/>
</dbReference>
<dbReference type="CDD" id="cd13585">
    <property type="entry name" value="PBP2_TMBP_like"/>
    <property type="match status" value="1"/>
</dbReference>
<dbReference type="Gene3D" id="3.40.190.10">
    <property type="entry name" value="Periplasmic binding protein-like II"/>
    <property type="match status" value="2"/>
</dbReference>